<gene>
    <name evidence="2" type="ORF">bsdtw1_01652</name>
</gene>
<organism evidence="2 3">
    <name type="scientific">Clostridium fungisolvens</name>
    <dbReference type="NCBI Taxonomy" id="1604897"/>
    <lineage>
        <taxon>Bacteria</taxon>
        <taxon>Bacillati</taxon>
        <taxon>Bacillota</taxon>
        <taxon>Clostridia</taxon>
        <taxon>Eubacteriales</taxon>
        <taxon>Clostridiaceae</taxon>
        <taxon>Clostridium</taxon>
    </lineage>
</organism>
<dbReference type="Proteomes" id="UP000580568">
    <property type="component" value="Unassembled WGS sequence"/>
</dbReference>
<protein>
    <submittedName>
        <fullName evidence="2">Putative HTH-type transcriptional regulator</fullName>
    </submittedName>
</protein>
<feature type="domain" description="HTH LytTR-type" evidence="1">
    <location>
        <begin position="44"/>
        <end position="148"/>
    </location>
</feature>
<evidence type="ECO:0000313" key="3">
    <source>
        <dbReference type="Proteomes" id="UP000580568"/>
    </source>
</evidence>
<dbReference type="SMART" id="SM00850">
    <property type="entry name" value="LytTR"/>
    <property type="match status" value="1"/>
</dbReference>
<evidence type="ECO:0000313" key="2">
    <source>
        <dbReference type="EMBL" id="GFP75567.1"/>
    </source>
</evidence>
<name>A0A6V8SED4_9CLOT</name>
<dbReference type="GO" id="GO:0000156">
    <property type="term" value="F:phosphorelay response regulator activity"/>
    <property type="evidence" value="ECO:0007669"/>
    <property type="project" value="InterPro"/>
</dbReference>
<dbReference type="Gene3D" id="2.40.50.1020">
    <property type="entry name" value="LytTr DNA-binding domain"/>
    <property type="match status" value="1"/>
</dbReference>
<proteinExistence type="predicted"/>
<dbReference type="PANTHER" id="PTHR37299">
    <property type="entry name" value="TRANSCRIPTIONAL REGULATOR-RELATED"/>
    <property type="match status" value="1"/>
</dbReference>
<reference evidence="2 3" key="1">
    <citation type="submission" date="2020-07" db="EMBL/GenBank/DDBJ databases">
        <title>A new beta-1,3-glucan-decomposing anaerobic bacterium isolated from anoxic soil subjected to biological soil disinfestation.</title>
        <authorList>
            <person name="Ueki A."/>
            <person name="Tonouchi A."/>
        </authorList>
    </citation>
    <scope>NUCLEOTIDE SEQUENCE [LARGE SCALE GENOMIC DNA]</scope>
    <source>
        <strain evidence="2 3">TW1</strain>
    </source>
</reference>
<dbReference type="PROSITE" id="PS50930">
    <property type="entry name" value="HTH_LYTTR"/>
    <property type="match status" value="1"/>
</dbReference>
<comment type="caution">
    <text evidence="2">The sequence shown here is derived from an EMBL/GenBank/DDBJ whole genome shotgun (WGS) entry which is preliminary data.</text>
</comment>
<accession>A0A6V8SED4</accession>
<dbReference type="RefSeq" id="WP_183277064.1">
    <property type="nucleotide sequence ID" value="NZ_BLZR01000001.1"/>
</dbReference>
<dbReference type="EMBL" id="BLZR01000001">
    <property type="protein sequence ID" value="GFP75567.1"/>
    <property type="molecule type" value="Genomic_DNA"/>
</dbReference>
<dbReference type="PANTHER" id="PTHR37299:SF4">
    <property type="entry name" value="TRANSCRIPTIONAL REGULATOR"/>
    <property type="match status" value="1"/>
</dbReference>
<keyword evidence="3" id="KW-1185">Reference proteome</keyword>
<dbReference type="Pfam" id="PF04397">
    <property type="entry name" value="LytTR"/>
    <property type="match status" value="1"/>
</dbReference>
<dbReference type="GO" id="GO:0003677">
    <property type="term" value="F:DNA binding"/>
    <property type="evidence" value="ECO:0007669"/>
    <property type="project" value="InterPro"/>
</dbReference>
<sequence length="151" mass="18134">MRIRIEVDNKIEENEVIIRCNELDEDVKSIKNALDEILSQNKKITFYRGETEYYLSLEEILFFETEESSICAHTIDNIYNVRYKLYELEEFLPGYFMRVSKSTILNTNHIYSITRSISSSSKVEFQNTHKQVYVSRYYYKPLKIKLSEKRK</sequence>
<dbReference type="InterPro" id="IPR007492">
    <property type="entry name" value="LytTR_DNA-bd_dom"/>
</dbReference>
<dbReference type="AlphaFoldDB" id="A0A6V8SED4"/>
<dbReference type="InterPro" id="IPR046947">
    <property type="entry name" value="LytR-like"/>
</dbReference>
<evidence type="ECO:0000259" key="1">
    <source>
        <dbReference type="PROSITE" id="PS50930"/>
    </source>
</evidence>